<dbReference type="EMBL" id="CM044706">
    <property type="protein sequence ID" value="KAI5657734.1"/>
    <property type="molecule type" value="Genomic_DNA"/>
</dbReference>
<reference evidence="2" key="1">
    <citation type="journal article" date="2023" name="Nat. Plants">
        <title>Single-cell RNA sequencing provides a high-resolution roadmap for understanding the multicellular compartmentation of specialized metabolism.</title>
        <authorList>
            <person name="Sun S."/>
            <person name="Shen X."/>
            <person name="Li Y."/>
            <person name="Li Y."/>
            <person name="Wang S."/>
            <person name="Li R."/>
            <person name="Zhang H."/>
            <person name="Shen G."/>
            <person name="Guo B."/>
            <person name="Wei J."/>
            <person name="Xu J."/>
            <person name="St-Pierre B."/>
            <person name="Chen S."/>
            <person name="Sun C."/>
        </authorList>
    </citation>
    <scope>NUCLEOTIDE SEQUENCE [LARGE SCALE GENOMIC DNA]</scope>
</reference>
<keyword evidence="2" id="KW-1185">Reference proteome</keyword>
<dbReference type="Proteomes" id="UP001060085">
    <property type="component" value="Linkage Group LG06"/>
</dbReference>
<proteinExistence type="predicted"/>
<name>A0ACC0AC35_CATRO</name>
<comment type="caution">
    <text evidence="1">The sequence shown here is derived from an EMBL/GenBank/DDBJ whole genome shotgun (WGS) entry which is preliminary data.</text>
</comment>
<protein>
    <submittedName>
        <fullName evidence="1">Uncharacterized protein</fullName>
    </submittedName>
</protein>
<sequence length="237" mass="25552">MERIGEVVALKLGGCVNGKERSCLSSSQDWRSTPAELRFFCYGLYIWFRPDESSHSPDTTMQLSGARSITELGGLPLGPTVPKARETPSLSFLLLPPYHHTGTEEDLLPTHLPLLNCLSSCTNSATCTALISGSCSRRGGKNSKTKKQRKKQKKKGKESMELNTRASTAFLVAIFLIIASTFPASLAHLSSSSSDGTSAPAPAPSAVNFRFSDGTTIDQGIAYVLMLLALVLTYIIH</sequence>
<evidence type="ECO:0000313" key="1">
    <source>
        <dbReference type="EMBL" id="KAI5657734.1"/>
    </source>
</evidence>
<organism evidence="1 2">
    <name type="scientific">Catharanthus roseus</name>
    <name type="common">Madagascar periwinkle</name>
    <name type="synonym">Vinca rosea</name>
    <dbReference type="NCBI Taxonomy" id="4058"/>
    <lineage>
        <taxon>Eukaryota</taxon>
        <taxon>Viridiplantae</taxon>
        <taxon>Streptophyta</taxon>
        <taxon>Embryophyta</taxon>
        <taxon>Tracheophyta</taxon>
        <taxon>Spermatophyta</taxon>
        <taxon>Magnoliopsida</taxon>
        <taxon>eudicotyledons</taxon>
        <taxon>Gunneridae</taxon>
        <taxon>Pentapetalae</taxon>
        <taxon>asterids</taxon>
        <taxon>lamiids</taxon>
        <taxon>Gentianales</taxon>
        <taxon>Apocynaceae</taxon>
        <taxon>Rauvolfioideae</taxon>
        <taxon>Vinceae</taxon>
        <taxon>Catharanthinae</taxon>
        <taxon>Catharanthus</taxon>
    </lineage>
</organism>
<accession>A0ACC0AC35</accession>
<evidence type="ECO:0000313" key="2">
    <source>
        <dbReference type="Proteomes" id="UP001060085"/>
    </source>
</evidence>
<gene>
    <name evidence="1" type="ORF">M9H77_26527</name>
</gene>